<reference evidence="2 3" key="1">
    <citation type="submission" date="2022-11" db="EMBL/GenBank/DDBJ databases">
        <title>Mycobacterium sp. nov.</title>
        <authorList>
            <person name="Papic B."/>
            <person name="Spicic S."/>
            <person name="Duvnjak S."/>
        </authorList>
    </citation>
    <scope>NUCLEOTIDE SEQUENCE [LARGE SCALE GENOMIC DNA]</scope>
    <source>
        <strain evidence="2 3">CVI_P4</strain>
    </source>
</reference>
<dbReference type="EMBL" id="JAPJDO010000024">
    <property type="protein sequence ID" value="MCX2939505.1"/>
    <property type="molecule type" value="Genomic_DNA"/>
</dbReference>
<keyword evidence="3" id="KW-1185">Reference proteome</keyword>
<comment type="caution">
    <text evidence="2">The sequence shown here is derived from an EMBL/GenBank/DDBJ whole genome shotgun (WGS) entry which is preliminary data.</text>
</comment>
<dbReference type="Pfam" id="PF08808">
    <property type="entry name" value="RES"/>
    <property type="match status" value="1"/>
</dbReference>
<name>A0ABT3SKV5_9MYCO</name>
<dbReference type="Proteomes" id="UP001300745">
    <property type="component" value="Unassembled WGS sequence"/>
</dbReference>
<organism evidence="2 3">
    <name type="scientific">Mycobacterium pinniadriaticum</name>
    <dbReference type="NCBI Taxonomy" id="2994102"/>
    <lineage>
        <taxon>Bacteria</taxon>
        <taxon>Bacillati</taxon>
        <taxon>Actinomycetota</taxon>
        <taxon>Actinomycetes</taxon>
        <taxon>Mycobacteriales</taxon>
        <taxon>Mycobacteriaceae</taxon>
        <taxon>Mycobacterium</taxon>
    </lineage>
</organism>
<evidence type="ECO:0000313" key="2">
    <source>
        <dbReference type="EMBL" id="MCX2939505.1"/>
    </source>
</evidence>
<proteinExistence type="predicted"/>
<accession>A0ABT3SKV5</accession>
<evidence type="ECO:0000259" key="1">
    <source>
        <dbReference type="Pfam" id="PF08808"/>
    </source>
</evidence>
<protein>
    <submittedName>
        <fullName evidence="2">RES domain-containing protein</fullName>
    </submittedName>
</protein>
<gene>
    <name evidence="2" type="ORF">ORI27_22675</name>
</gene>
<evidence type="ECO:0000313" key="3">
    <source>
        <dbReference type="Proteomes" id="UP001300745"/>
    </source>
</evidence>
<dbReference type="RefSeq" id="WP_265999308.1">
    <property type="nucleotide sequence ID" value="NZ_JAPJDN010000024.1"/>
</dbReference>
<feature type="domain" description="RES" evidence="1">
    <location>
        <begin position="46"/>
        <end position="156"/>
    </location>
</feature>
<dbReference type="InterPro" id="IPR014914">
    <property type="entry name" value="RES_dom"/>
</dbReference>
<sequence length="209" mass="22766">MPARGPWRWCRVYHRSAHTPDGVTFRRYGPLYRLDHHHPADPPADDPAGRRVLYVGQDLVTSACEVFGEAGVAAICPNYRVAVLTPTTALPLFDLTASGAAMAIGALPSLAVGNETRALTQQWAQAIFEDQPAGADVCGVRYRTAYNFGFGLALWDCDDRVVTIGGNGAQDLALNDPRVLRRLQVGLRERRLAVTTIPQSRCPAACERP</sequence>